<name>A0A0A1WHR8_ZEUCU</name>
<keyword evidence="2" id="KW-0418">Kinase</keyword>
<proteinExistence type="predicted"/>
<sequence length="920" mass="106265">MFLNIITKQKFTLVIRVYQKCIPNVHSVRFNIFSYQKIGYCKHLNGRFIHKNISSDKNVSKPTIKVTNPTDVVKNTGEPFIDNDTEATHVKFKTLLYDENEDEIIAELNACKDATQLMEFIKEYRERFNSNHFVQSVLVFKDIFQDYKNNLVSKELLEILLNGLEPHLKSINITEQSCCYLCLRKFEVPNTNLVMQQLLLVALNNILITSPDKPIALPALSRLAVGINIGNDFHVPTVCSSFIPHIMSHMEKCDNEEDLRLLSICIINLQPLITADIMEKFKTKVEVLIRNNVINAETPRTAIKLLNLLNISKWSQKNVQLIRQLLLLLQPSYTSLSITDLKTISRIFGYHLEPSALINPLSKLMKDSIKKHQTVDVLAAYLPFIEPRWRESTIEICKNLLSAQEKIPTPYPAADYFQIIRALKIADSKICDAYWANILKSLDMNDEENTHLRFLRHCHRYMHFNNNLGGTYRFIPLERRLSQMAMELIESDVSGRLPSKFARLASFVLAYGHTPFGWKKFPNVILSKIISMSSQFSTIDCFFLSRGIHIALELRFRNTTSPLLGMQLSTIDSVLTDCIGRHLENKDLAIFDLNTIVRTLGYRKSLKHKTIYQEALDRYNQLDYSEINSRIIREMTYNFNISNCIVPTAMEAMFTYIEDNHRHVIGETVEKVLSCAYNLGYIPQSEAVFNSAAFILKRDFGNMSGLSIVQACLALCYYKSIPEDLIDKVFCVKFIQRIEEEIHMCYSKATYPERVLNLIMQLNRTVCLDYPEANVPWFQQNYIEAQLSKKPKSRSKFGDDVKNLLGAVFSDDSFFSCNHITPYGYQIDFVIHFNKNREPIPAPAETTILDRITKVAILLLRLDSFCENDLTALRGPEHLKTKHLEMMGYKVVHINEHDWNTRYMNSSETKTNYLKYLLQI</sequence>
<dbReference type="GO" id="GO:0044528">
    <property type="term" value="P:regulation of mitochondrial mRNA stability"/>
    <property type="evidence" value="ECO:0007669"/>
    <property type="project" value="InterPro"/>
</dbReference>
<dbReference type="Pfam" id="PF08373">
    <property type="entry name" value="RAP"/>
    <property type="match status" value="1"/>
</dbReference>
<accession>A0A0A1WHR8</accession>
<organism evidence="2">
    <name type="scientific">Zeugodacus cucurbitae</name>
    <name type="common">Melon fruit fly</name>
    <name type="synonym">Bactrocera cucurbitae</name>
    <dbReference type="NCBI Taxonomy" id="28588"/>
    <lineage>
        <taxon>Eukaryota</taxon>
        <taxon>Metazoa</taxon>
        <taxon>Ecdysozoa</taxon>
        <taxon>Arthropoda</taxon>
        <taxon>Hexapoda</taxon>
        <taxon>Insecta</taxon>
        <taxon>Pterygota</taxon>
        <taxon>Neoptera</taxon>
        <taxon>Endopterygota</taxon>
        <taxon>Diptera</taxon>
        <taxon>Brachycera</taxon>
        <taxon>Muscomorpha</taxon>
        <taxon>Tephritoidea</taxon>
        <taxon>Tephritidae</taxon>
        <taxon>Zeugodacus</taxon>
        <taxon>Zeugodacus</taxon>
    </lineage>
</organism>
<gene>
    <name evidence="2" type="primary">Fastkd1_1</name>
    <name evidence="2" type="ORF">g.3028</name>
</gene>
<dbReference type="RefSeq" id="XP_011194056.1">
    <property type="nucleotide sequence ID" value="XM_011195754.3"/>
</dbReference>
<dbReference type="SUPFAM" id="SSF48371">
    <property type="entry name" value="ARM repeat"/>
    <property type="match status" value="1"/>
</dbReference>
<evidence type="ECO:0000313" key="2">
    <source>
        <dbReference type="EMBL" id="JAC97927.1"/>
    </source>
</evidence>
<dbReference type="Pfam" id="PF08368">
    <property type="entry name" value="FAST_2"/>
    <property type="match status" value="1"/>
</dbReference>
<reference evidence="2" key="2">
    <citation type="journal article" date="2015" name="Gigascience">
        <title>Reconstructing a comprehensive transcriptome assembly of a white-pupal translocated strain of the pest fruit fly Bactrocera cucurbitae.</title>
        <authorList>
            <person name="Sim S.B."/>
            <person name="Calla B."/>
            <person name="Hall B."/>
            <person name="DeRego T."/>
            <person name="Geib S.M."/>
        </authorList>
    </citation>
    <scope>NUCLEOTIDE SEQUENCE</scope>
</reference>
<dbReference type="Pfam" id="PF06743">
    <property type="entry name" value="FAST_1"/>
    <property type="match status" value="1"/>
</dbReference>
<dbReference type="InterPro" id="IPR013584">
    <property type="entry name" value="RAP"/>
</dbReference>
<dbReference type="EMBL" id="GBXI01016364">
    <property type="protein sequence ID" value="JAC97927.1"/>
    <property type="molecule type" value="Transcribed_RNA"/>
</dbReference>
<dbReference type="AlphaFoldDB" id="A0A0A1WHR8"/>
<dbReference type="GeneID" id="105219541"/>
<dbReference type="InterPro" id="IPR013579">
    <property type="entry name" value="FAST_2"/>
</dbReference>
<dbReference type="CTD" id="105219541"/>
<dbReference type="OrthoDB" id="385235at2759"/>
<feature type="domain" description="RAP" evidence="1">
    <location>
        <begin position="855"/>
        <end position="916"/>
    </location>
</feature>
<evidence type="ECO:0000259" key="1">
    <source>
        <dbReference type="PROSITE" id="PS51286"/>
    </source>
</evidence>
<dbReference type="GO" id="GO:0016301">
    <property type="term" value="F:kinase activity"/>
    <property type="evidence" value="ECO:0007669"/>
    <property type="project" value="UniProtKB-KW"/>
</dbReference>
<dbReference type="SMART" id="SM00952">
    <property type="entry name" value="RAP"/>
    <property type="match status" value="1"/>
</dbReference>
<dbReference type="InterPro" id="IPR010622">
    <property type="entry name" value="FAST_Leu-rich"/>
</dbReference>
<keyword evidence="2" id="KW-0808">Transferase</keyword>
<reference evidence="2" key="1">
    <citation type="submission" date="2014-11" db="EMBL/GenBank/DDBJ databases">
        <authorList>
            <person name="Geib S."/>
        </authorList>
    </citation>
    <scope>NUCLEOTIDE SEQUENCE</scope>
</reference>
<dbReference type="PROSITE" id="PS51286">
    <property type="entry name" value="RAP"/>
    <property type="match status" value="1"/>
</dbReference>
<protein>
    <submittedName>
        <fullName evidence="2">FAST kinase domain-containing protein 1</fullName>
    </submittedName>
</protein>
<dbReference type="InterPro" id="IPR016024">
    <property type="entry name" value="ARM-type_fold"/>
</dbReference>